<name>A0A2P6PW49_ROSCH</name>
<dbReference type="Gramene" id="PRQ26139">
    <property type="protein sequence ID" value="PRQ26139"/>
    <property type="gene ID" value="RchiOBHm_Chr6g0291331"/>
</dbReference>
<dbReference type="Proteomes" id="UP000238479">
    <property type="component" value="Chromosome 6"/>
</dbReference>
<keyword evidence="2" id="KW-1185">Reference proteome</keyword>
<gene>
    <name evidence="1" type="ORF">RchiOBHm_Chr6g0291331</name>
</gene>
<proteinExistence type="predicted"/>
<sequence>MLELPLMNPELFLTVGIKPPKDIIWQGDISGVNAVLQLFMVDIQSED</sequence>
<dbReference type="AlphaFoldDB" id="A0A2P6PW49"/>
<evidence type="ECO:0000313" key="1">
    <source>
        <dbReference type="EMBL" id="PRQ26139.1"/>
    </source>
</evidence>
<accession>A0A2P6PW49</accession>
<organism evidence="1 2">
    <name type="scientific">Rosa chinensis</name>
    <name type="common">China rose</name>
    <dbReference type="NCBI Taxonomy" id="74649"/>
    <lineage>
        <taxon>Eukaryota</taxon>
        <taxon>Viridiplantae</taxon>
        <taxon>Streptophyta</taxon>
        <taxon>Embryophyta</taxon>
        <taxon>Tracheophyta</taxon>
        <taxon>Spermatophyta</taxon>
        <taxon>Magnoliopsida</taxon>
        <taxon>eudicotyledons</taxon>
        <taxon>Gunneridae</taxon>
        <taxon>Pentapetalae</taxon>
        <taxon>rosids</taxon>
        <taxon>fabids</taxon>
        <taxon>Rosales</taxon>
        <taxon>Rosaceae</taxon>
        <taxon>Rosoideae</taxon>
        <taxon>Rosoideae incertae sedis</taxon>
        <taxon>Rosa</taxon>
    </lineage>
</organism>
<reference evidence="1 2" key="1">
    <citation type="journal article" date="2018" name="Nat. Genet.">
        <title>The Rosa genome provides new insights in the design of modern roses.</title>
        <authorList>
            <person name="Bendahmane M."/>
        </authorList>
    </citation>
    <scope>NUCLEOTIDE SEQUENCE [LARGE SCALE GENOMIC DNA]</scope>
    <source>
        <strain evidence="2">cv. Old Blush</strain>
    </source>
</reference>
<dbReference type="EMBL" id="PDCK01000044">
    <property type="protein sequence ID" value="PRQ26139.1"/>
    <property type="molecule type" value="Genomic_DNA"/>
</dbReference>
<protein>
    <submittedName>
        <fullName evidence="1">Uncharacterized protein</fullName>
    </submittedName>
</protein>
<comment type="caution">
    <text evidence="1">The sequence shown here is derived from an EMBL/GenBank/DDBJ whole genome shotgun (WGS) entry which is preliminary data.</text>
</comment>
<evidence type="ECO:0000313" key="2">
    <source>
        <dbReference type="Proteomes" id="UP000238479"/>
    </source>
</evidence>